<dbReference type="Pfam" id="PF08281">
    <property type="entry name" value="Sigma70_r4_2"/>
    <property type="match status" value="1"/>
</dbReference>
<keyword evidence="10" id="KW-1185">Reference proteome</keyword>
<dbReference type="PANTHER" id="PTHR43133">
    <property type="entry name" value="RNA POLYMERASE ECF-TYPE SIGMA FACTO"/>
    <property type="match status" value="1"/>
</dbReference>
<dbReference type="InterPro" id="IPR013324">
    <property type="entry name" value="RNA_pol_sigma_r3/r4-like"/>
</dbReference>
<dbReference type="Pfam" id="PF04542">
    <property type="entry name" value="Sigma70_r2"/>
    <property type="match status" value="1"/>
</dbReference>
<proteinExistence type="inferred from homology"/>
<gene>
    <name evidence="9" type="ORF">INF37_01575</name>
</gene>
<dbReference type="EMBL" id="JADCKF010000001">
    <property type="protein sequence ID" value="MBE5054694.1"/>
    <property type="molecule type" value="Genomic_DNA"/>
</dbReference>
<dbReference type="PANTHER" id="PTHR43133:SF60">
    <property type="entry name" value="RNA POLYMERASE SIGMA FACTOR SIGV"/>
    <property type="match status" value="1"/>
</dbReference>
<keyword evidence="2 6" id="KW-0805">Transcription regulation</keyword>
<dbReference type="InterPro" id="IPR013325">
    <property type="entry name" value="RNA_pol_sigma_r2"/>
</dbReference>
<dbReference type="CDD" id="cd06171">
    <property type="entry name" value="Sigma70_r4"/>
    <property type="match status" value="1"/>
</dbReference>
<feature type="domain" description="RNA polymerase sigma factor 70 region 4 type 2" evidence="8">
    <location>
        <begin position="103"/>
        <end position="155"/>
    </location>
</feature>
<keyword evidence="4 6" id="KW-0238">DNA-binding</keyword>
<sequence length="166" mass="19345">MSSALDRRAVLTEYILSHQADFYRLAYSYVKDRDAALDVVQESIVKALSKADSLREPAYVKTWFYRILVNESITWFRQGKRLVPLEDQLEQEAAPECDPGARLDLYDAIEKLSEKERTVIRLRFFEDLKLEEIARVTGANLNTVKSRLYKGLKHLKEWTEEDDIDA</sequence>
<evidence type="ECO:0000256" key="5">
    <source>
        <dbReference type="ARBA" id="ARBA00023163"/>
    </source>
</evidence>
<evidence type="ECO:0000313" key="10">
    <source>
        <dbReference type="Proteomes" id="UP000806211"/>
    </source>
</evidence>
<name>A0ABR9R7N7_9FIRM</name>
<dbReference type="Proteomes" id="UP000806211">
    <property type="component" value="Unassembled WGS sequence"/>
</dbReference>
<evidence type="ECO:0000256" key="4">
    <source>
        <dbReference type="ARBA" id="ARBA00023125"/>
    </source>
</evidence>
<dbReference type="InterPro" id="IPR036388">
    <property type="entry name" value="WH-like_DNA-bd_sf"/>
</dbReference>
<evidence type="ECO:0000259" key="7">
    <source>
        <dbReference type="Pfam" id="PF04542"/>
    </source>
</evidence>
<dbReference type="SUPFAM" id="SSF88659">
    <property type="entry name" value="Sigma3 and sigma4 domains of RNA polymerase sigma factors"/>
    <property type="match status" value="1"/>
</dbReference>
<dbReference type="Gene3D" id="1.10.1740.10">
    <property type="match status" value="1"/>
</dbReference>
<dbReference type="PROSITE" id="PS01063">
    <property type="entry name" value="SIGMA70_ECF"/>
    <property type="match status" value="1"/>
</dbReference>
<evidence type="ECO:0000259" key="8">
    <source>
        <dbReference type="Pfam" id="PF08281"/>
    </source>
</evidence>
<comment type="similarity">
    <text evidence="1 6">Belongs to the sigma-70 factor family. ECF subfamily.</text>
</comment>
<dbReference type="InterPro" id="IPR039425">
    <property type="entry name" value="RNA_pol_sigma-70-like"/>
</dbReference>
<dbReference type="RefSeq" id="WP_193535961.1">
    <property type="nucleotide sequence ID" value="NZ_AP031438.1"/>
</dbReference>
<evidence type="ECO:0000256" key="3">
    <source>
        <dbReference type="ARBA" id="ARBA00023082"/>
    </source>
</evidence>
<reference evidence="9 10" key="1">
    <citation type="submission" date="2020-10" db="EMBL/GenBank/DDBJ databases">
        <title>ChiBAC.</title>
        <authorList>
            <person name="Zenner C."/>
            <person name="Hitch T.C.A."/>
            <person name="Clavel T."/>
        </authorList>
    </citation>
    <scope>NUCLEOTIDE SEQUENCE [LARGE SCALE GENOMIC DNA]</scope>
    <source>
        <strain evidence="9 10">DSM 107456</strain>
    </source>
</reference>
<evidence type="ECO:0000256" key="2">
    <source>
        <dbReference type="ARBA" id="ARBA00023015"/>
    </source>
</evidence>
<evidence type="ECO:0000256" key="6">
    <source>
        <dbReference type="RuleBase" id="RU000716"/>
    </source>
</evidence>
<feature type="domain" description="RNA polymerase sigma-70 region 2" evidence="7">
    <location>
        <begin position="16"/>
        <end position="81"/>
    </location>
</feature>
<dbReference type="SUPFAM" id="SSF88946">
    <property type="entry name" value="Sigma2 domain of RNA polymerase sigma factors"/>
    <property type="match status" value="1"/>
</dbReference>
<dbReference type="NCBIfam" id="TIGR02937">
    <property type="entry name" value="sigma70-ECF"/>
    <property type="match status" value="1"/>
</dbReference>
<evidence type="ECO:0000256" key="1">
    <source>
        <dbReference type="ARBA" id="ARBA00010641"/>
    </source>
</evidence>
<keyword evidence="5 6" id="KW-0804">Transcription</keyword>
<dbReference type="InterPro" id="IPR007627">
    <property type="entry name" value="RNA_pol_sigma70_r2"/>
</dbReference>
<keyword evidence="3 6" id="KW-0731">Sigma factor</keyword>
<dbReference type="InterPro" id="IPR000838">
    <property type="entry name" value="RNA_pol_sigma70_ECF_CS"/>
</dbReference>
<evidence type="ECO:0000313" key="9">
    <source>
        <dbReference type="EMBL" id="MBE5054694.1"/>
    </source>
</evidence>
<dbReference type="InterPro" id="IPR013249">
    <property type="entry name" value="RNA_pol_sigma70_r4_t2"/>
</dbReference>
<dbReference type="InterPro" id="IPR014284">
    <property type="entry name" value="RNA_pol_sigma-70_dom"/>
</dbReference>
<accession>A0ABR9R7N7</accession>
<protein>
    <recommendedName>
        <fullName evidence="6">RNA polymerase sigma factor</fullName>
    </recommendedName>
</protein>
<organism evidence="9 10">
    <name type="scientific">Pseudoflavonifractor gallinarum</name>
    <dbReference type="NCBI Taxonomy" id="2779352"/>
    <lineage>
        <taxon>Bacteria</taxon>
        <taxon>Bacillati</taxon>
        <taxon>Bacillota</taxon>
        <taxon>Clostridia</taxon>
        <taxon>Eubacteriales</taxon>
        <taxon>Oscillospiraceae</taxon>
        <taxon>Pseudoflavonifractor</taxon>
    </lineage>
</organism>
<dbReference type="Gene3D" id="1.10.10.10">
    <property type="entry name" value="Winged helix-like DNA-binding domain superfamily/Winged helix DNA-binding domain"/>
    <property type="match status" value="1"/>
</dbReference>
<comment type="caution">
    <text evidence="9">The sequence shown here is derived from an EMBL/GenBank/DDBJ whole genome shotgun (WGS) entry which is preliminary data.</text>
</comment>